<evidence type="ECO:0000256" key="1">
    <source>
        <dbReference type="SAM" id="MobiDB-lite"/>
    </source>
</evidence>
<sequence length="170" mass="17940">MNRHARPRRPPTSPARARCGRGAASCPRRAMHTSRCFRRIHTTFCHSWKSCVMIEPSARCGEDTAARRDGTPRGRVGLGGAGHGTGGLGGREGGGVQRKFEDRRRKLTGGSGRGGRRLRVSPRMEIYSACLRGVPWAAGTFTSAAAAATTLTLLTVHAMGGVRGACGGDG</sequence>
<name>A0A5B7FYI3_PORTR</name>
<keyword evidence="3" id="KW-1185">Reference proteome</keyword>
<proteinExistence type="predicted"/>
<evidence type="ECO:0000313" key="2">
    <source>
        <dbReference type="EMBL" id="MPC52820.1"/>
    </source>
</evidence>
<feature type="compositionally biased region" description="Gly residues" evidence="1">
    <location>
        <begin position="76"/>
        <end position="96"/>
    </location>
</feature>
<dbReference type="EMBL" id="VSRR010011173">
    <property type="protein sequence ID" value="MPC52820.1"/>
    <property type="molecule type" value="Genomic_DNA"/>
</dbReference>
<gene>
    <name evidence="2" type="ORF">E2C01_046699</name>
</gene>
<protein>
    <submittedName>
        <fullName evidence="2">Uncharacterized protein</fullName>
    </submittedName>
</protein>
<comment type="caution">
    <text evidence="2">The sequence shown here is derived from an EMBL/GenBank/DDBJ whole genome shotgun (WGS) entry which is preliminary data.</text>
</comment>
<organism evidence="2 3">
    <name type="scientific">Portunus trituberculatus</name>
    <name type="common">Swimming crab</name>
    <name type="synonym">Neptunus trituberculatus</name>
    <dbReference type="NCBI Taxonomy" id="210409"/>
    <lineage>
        <taxon>Eukaryota</taxon>
        <taxon>Metazoa</taxon>
        <taxon>Ecdysozoa</taxon>
        <taxon>Arthropoda</taxon>
        <taxon>Crustacea</taxon>
        <taxon>Multicrustacea</taxon>
        <taxon>Malacostraca</taxon>
        <taxon>Eumalacostraca</taxon>
        <taxon>Eucarida</taxon>
        <taxon>Decapoda</taxon>
        <taxon>Pleocyemata</taxon>
        <taxon>Brachyura</taxon>
        <taxon>Eubrachyura</taxon>
        <taxon>Portunoidea</taxon>
        <taxon>Portunidae</taxon>
        <taxon>Portuninae</taxon>
        <taxon>Portunus</taxon>
    </lineage>
</organism>
<dbReference type="Proteomes" id="UP000324222">
    <property type="component" value="Unassembled WGS sequence"/>
</dbReference>
<evidence type="ECO:0000313" key="3">
    <source>
        <dbReference type="Proteomes" id="UP000324222"/>
    </source>
</evidence>
<feature type="region of interest" description="Disordered" evidence="1">
    <location>
        <begin position="1"/>
        <end position="22"/>
    </location>
</feature>
<reference evidence="2 3" key="1">
    <citation type="submission" date="2019-05" db="EMBL/GenBank/DDBJ databases">
        <title>Another draft genome of Portunus trituberculatus and its Hox gene families provides insights of decapod evolution.</title>
        <authorList>
            <person name="Jeong J.-H."/>
            <person name="Song I."/>
            <person name="Kim S."/>
            <person name="Choi T."/>
            <person name="Kim D."/>
            <person name="Ryu S."/>
            <person name="Kim W."/>
        </authorList>
    </citation>
    <scope>NUCLEOTIDE SEQUENCE [LARGE SCALE GENOMIC DNA]</scope>
    <source>
        <tissue evidence="2">Muscle</tissue>
    </source>
</reference>
<feature type="region of interest" description="Disordered" evidence="1">
    <location>
        <begin position="71"/>
        <end position="96"/>
    </location>
</feature>
<dbReference type="AlphaFoldDB" id="A0A5B7FYI3"/>
<accession>A0A5B7FYI3</accession>